<dbReference type="Proteomes" id="UP000217446">
    <property type="component" value="Unassembled WGS sequence"/>
</dbReference>
<accession>A0A250VM12</accession>
<evidence type="ECO:0000313" key="2">
    <source>
        <dbReference type="Proteomes" id="UP000217446"/>
    </source>
</evidence>
<comment type="caution">
    <text evidence="1">The sequence shown here is derived from an EMBL/GenBank/DDBJ whole genome shotgun (WGS) entry which is preliminary data.</text>
</comment>
<organism evidence="1 2">
    <name type="scientific">Streptomyces olivochromogenes</name>
    <dbReference type="NCBI Taxonomy" id="1963"/>
    <lineage>
        <taxon>Bacteria</taxon>
        <taxon>Bacillati</taxon>
        <taxon>Actinomycetota</taxon>
        <taxon>Actinomycetes</taxon>
        <taxon>Kitasatosporales</taxon>
        <taxon>Streptomycetaceae</taxon>
        <taxon>Streptomyces</taxon>
    </lineage>
</organism>
<gene>
    <name evidence="1" type="ORF">SO3561_06808</name>
</gene>
<dbReference type="EMBL" id="BDQI01000018">
    <property type="protein sequence ID" value="GAX55253.1"/>
    <property type="molecule type" value="Genomic_DNA"/>
</dbReference>
<name>A0A250VM12_STROL</name>
<proteinExistence type="predicted"/>
<reference evidence="2" key="1">
    <citation type="submission" date="2017-05" db="EMBL/GenBank/DDBJ databases">
        <title>Streptomyces olivochromogenes NBRC 3561 whole genome shotgun sequence.</title>
        <authorList>
            <person name="Dohra H."/>
            <person name="Kodani S."/>
        </authorList>
    </citation>
    <scope>NUCLEOTIDE SEQUENCE [LARGE SCALE GENOMIC DNA]</scope>
    <source>
        <strain evidence="2">NBRC 3561</strain>
    </source>
</reference>
<protein>
    <submittedName>
        <fullName evidence="1">Uncharacterized protein</fullName>
    </submittedName>
</protein>
<keyword evidence="2" id="KW-1185">Reference proteome</keyword>
<sequence length="61" mass="7010">MPLPPPVSAFPYEFWVHYGFTGTGARLSPGKDRREEKGSLSLDGWRVSELGWRQEHNRSHV</sequence>
<evidence type="ECO:0000313" key="1">
    <source>
        <dbReference type="EMBL" id="GAX55253.1"/>
    </source>
</evidence>
<dbReference type="AlphaFoldDB" id="A0A250VM12"/>